<keyword evidence="4" id="KW-0963">Cytoplasm</keyword>
<dbReference type="InterPro" id="IPR011876">
    <property type="entry name" value="IsopentenylPP_isomerase_typ1"/>
</dbReference>
<comment type="pathway">
    <text evidence="1">Isoprenoid biosynthesis; dimethylallyl diphosphate biosynthesis; dimethylallyl diphosphate from isopentenyl diphosphate: step 1/1.</text>
</comment>
<gene>
    <name evidence="13" type="primary">idi</name>
    <name evidence="13" type="ORF">OCK74_19495</name>
</gene>
<evidence type="ECO:0000256" key="7">
    <source>
        <dbReference type="ARBA" id="ARBA00023211"/>
    </source>
</evidence>
<accession>A0A9X3B9I0</accession>
<dbReference type="GO" id="GO:0004452">
    <property type="term" value="F:isopentenyl-diphosphate delta-isomerase activity"/>
    <property type="evidence" value="ECO:0007669"/>
    <property type="project" value="UniProtKB-UniRule"/>
</dbReference>
<dbReference type="PANTHER" id="PTHR10885">
    <property type="entry name" value="ISOPENTENYL-DIPHOSPHATE DELTA-ISOMERASE"/>
    <property type="match status" value="1"/>
</dbReference>
<organism evidence="13 14">
    <name type="scientific">Paraflavisolibacter caeni</name>
    <dbReference type="NCBI Taxonomy" id="2982496"/>
    <lineage>
        <taxon>Bacteria</taxon>
        <taxon>Pseudomonadati</taxon>
        <taxon>Bacteroidota</taxon>
        <taxon>Chitinophagia</taxon>
        <taxon>Chitinophagales</taxon>
        <taxon>Chitinophagaceae</taxon>
        <taxon>Paraflavisolibacter</taxon>
    </lineage>
</organism>
<evidence type="ECO:0000256" key="8">
    <source>
        <dbReference type="ARBA" id="ARBA00023229"/>
    </source>
</evidence>
<name>A0A9X3B9I0_9BACT</name>
<proteinExistence type="inferred from homology"/>
<feature type="active site" evidence="11">
    <location>
        <position position="67"/>
    </location>
</feature>
<dbReference type="NCBIfam" id="NF002995">
    <property type="entry name" value="PRK03759.1"/>
    <property type="match status" value="1"/>
</dbReference>
<evidence type="ECO:0000256" key="4">
    <source>
        <dbReference type="ARBA" id="ARBA00022490"/>
    </source>
</evidence>
<dbReference type="Pfam" id="PF00293">
    <property type="entry name" value="NUDIX"/>
    <property type="match status" value="1"/>
</dbReference>
<evidence type="ECO:0000256" key="10">
    <source>
        <dbReference type="NCBIfam" id="TIGR02150"/>
    </source>
</evidence>
<dbReference type="CDD" id="cd02885">
    <property type="entry name" value="NUDIX_IPP_Isomerase"/>
    <property type="match status" value="1"/>
</dbReference>
<reference evidence="13" key="2">
    <citation type="submission" date="2023-04" db="EMBL/GenBank/DDBJ databases">
        <title>Paracnuella aquatica gen. nov., sp. nov., a member of the family Chitinophagaceae isolated from a hot spring.</title>
        <authorList>
            <person name="Wang C."/>
        </authorList>
    </citation>
    <scope>NUCLEOTIDE SEQUENCE</scope>
    <source>
        <strain evidence="13">LB-8</strain>
    </source>
</reference>
<dbReference type="HAMAP" id="MF_00202">
    <property type="entry name" value="Idi"/>
    <property type="match status" value="1"/>
</dbReference>
<reference evidence="13" key="1">
    <citation type="submission" date="2022-09" db="EMBL/GenBank/DDBJ databases">
        <authorList>
            <person name="Yuan C."/>
            <person name="Ke Z."/>
        </authorList>
    </citation>
    <scope>NUCLEOTIDE SEQUENCE</scope>
    <source>
        <strain evidence="13">LB-8</strain>
    </source>
</reference>
<dbReference type="RefSeq" id="WP_279298755.1">
    <property type="nucleotide sequence ID" value="NZ_JAOTIF010000019.1"/>
</dbReference>
<dbReference type="PROSITE" id="PS51462">
    <property type="entry name" value="NUDIX"/>
    <property type="match status" value="1"/>
</dbReference>
<evidence type="ECO:0000256" key="5">
    <source>
        <dbReference type="ARBA" id="ARBA00022723"/>
    </source>
</evidence>
<dbReference type="NCBIfam" id="TIGR02150">
    <property type="entry name" value="IPP_isom_1"/>
    <property type="match status" value="1"/>
</dbReference>
<keyword evidence="6" id="KW-0460">Magnesium</keyword>
<comment type="caution">
    <text evidence="13">The sequence shown here is derived from an EMBL/GenBank/DDBJ whole genome shotgun (WGS) entry which is preliminary data.</text>
</comment>
<sequence>MGAEQDIVLVNEKDEQVGLMEKMQVHREGLLHRAFSVFVFDRKGRMLLQKRAPTKYHGGNLWSNACCSHPYPGELIENAALRRLQEELGFVAPLHKIFEFVYKANVENGLVEHEYDHVFVGEYEGPILMNEKEVAEYCYESMNDIKWMMKEQPEKFTTWFKLAFPSIETWWAGKGWSMTNDLNPPEADKFK</sequence>
<dbReference type="PANTHER" id="PTHR10885:SF0">
    <property type="entry name" value="ISOPENTENYL-DIPHOSPHATE DELTA-ISOMERASE"/>
    <property type="match status" value="1"/>
</dbReference>
<evidence type="ECO:0000256" key="1">
    <source>
        <dbReference type="ARBA" id="ARBA00004826"/>
    </source>
</evidence>
<evidence type="ECO:0000313" key="14">
    <source>
        <dbReference type="Proteomes" id="UP001155483"/>
    </source>
</evidence>
<keyword evidence="9 13" id="KW-0413">Isomerase</keyword>
<evidence type="ECO:0000256" key="11">
    <source>
        <dbReference type="PIRSR" id="PIRSR018427-1"/>
    </source>
</evidence>
<dbReference type="EC" id="5.3.3.2" evidence="3 10"/>
<dbReference type="SUPFAM" id="SSF55811">
    <property type="entry name" value="Nudix"/>
    <property type="match status" value="1"/>
</dbReference>
<dbReference type="PIRSF" id="PIRSF018427">
    <property type="entry name" value="Isopntndiph_ism"/>
    <property type="match status" value="1"/>
</dbReference>
<dbReference type="InterPro" id="IPR000086">
    <property type="entry name" value="NUDIX_hydrolase_dom"/>
</dbReference>
<feature type="domain" description="Nudix hydrolase" evidence="12">
    <location>
        <begin position="30"/>
        <end position="162"/>
    </location>
</feature>
<dbReference type="InterPro" id="IPR015797">
    <property type="entry name" value="NUDIX_hydrolase-like_dom_sf"/>
</dbReference>
<evidence type="ECO:0000313" key="13">
    <source>
        <dbReference type="EMBL" id="MCU7551316.1"/>
    </source>
</evidence>
<dbReference type="Proteomes" id="UP001155483">
    <property type="component" value="Unassembled WGS sequence"/>
</dbReference>
<keyword evidence="5" id="KW-0479">Metal-binding</keyword>
<evidence type="ECO:0000256" key="6">
    <source>
        <dbReference type="ARBA" id="ARBA00022842"/>
    </source>
</evidence>
<comment type="similarity">
    <text evidence="2">Belongs to the IPP isomerase type 1 family.</text>
</comment>
<evidence type="ECO:0000259" key="12">
    <source>
        <dbReference type="PROSITE" id="PS51462"/>
    </source>
</evidence>
<dbReference type="GO" id="GO:0005737">
    <property type="term" value="C:cytoplasm"/>
    <property type="evidence" value="ECO:0007669"/>
    <property type="project" value="TreeGrafter"/>
</dbReference>
<keyword evidence="7" id="KW-0464">Manganese</keyword>
<evidence type="ECO:0000256" key="3">
    <source>
        <dbReference type="ARBA" id="ARBA00012057"/>
    </source>
</evidence>
<evidence type="ECO:0000256" key="2">
    <source>
        <dbReference type="ARBA" id="ARBA00007579"/>
    </source>
</evidence>
<dbReference type="EMBL" id="JAOTIF010000019">
    <property type="protein sequence ID" value="MCU7551316.1"/>
    <property type="molecule type" value="Genomic_DNA"/>
</dbReference>
<keyword evidence="8" id="KW-0414">Isoprene biosynthesis</keyword>
<dbReference type="AlphaFoldDB" id="A0A9X3B9I0"/>
<keyword evidence="14" id="KW-1185">Reference proteome</keyword>
<feature type="active site" evidence="11">
    <location>
        <position position="114"/>
    </location>
</feature>
<dbReference type="InterPro" id="IPR056375">
    <property type="entry name" value="Idi_bact"/>
</dbReference>
<dbReference type="GO" id="GO:0046872">
    <property type="term" value="F:metal ion binding"/>
    <property type="evidence" value="ECO:0007669"/>
    <property type="project" value="UniProtKB-KW"/>
</dbReference>
<dbReference type="GO" id="GO:0009240">
    <property type="term" value="P:isopentenyl diphosphate biosynthetic process"/>
    <property type="evidence" value="ECO:0007669"/>
    <property type="project" value="TreeGrafter"/>
</dbReference>
<protein>
    <recommendedName>
        <fullName evidence="3 10">Isopentenyl-diphosphate delta-isomerase</fullName>
        <ecNumber evidence="3 10">5.3.3.2</ecNumber>
    </recommendedName>
</protein>
<dbReference type="Gene3D" id="3.90.79.10">
    <property type="entry name" value="Nucleoside Triphosphate Pyrophosphohydrolase"/>
    <property type="match status" value="1"/>
</dbReference>
<evidence type="ECO:0000256" key="9">
    <source>
        <dbReference type="ARBA" id="ARBA00023235"/>
    </source>
</evidence>